<protein>
    <submittedName>
        <fullName evidence="11">Tetratricopeptide repeat protein</fullName>
    </submittedName>
</protein>
<dbReference type="GO" id="GO:0005737">
    <property type="term" value="C:cytoplasm"/>
    <property type="evidence" value="ECO:0007669"/>
    <property type="project" value="TreeGrafter"/>
</dbReference>
<evidence type="ECO:0000256" key="1">
    <source>
        <dbReference type="ARBA" id="ARBA00004245"/>
    </source>
</evidence>
<keyword evidence="4" id="KW-0493">Microtubule</keyword>
<dbReference type="RefSeq" id="WP_259626933.1">
    <property type="nucleotide sequence ID" value="NZ_JANYMP010000018.1"/>
</dbReference>
<dbReference type="PANTHER" id="PTHR45783:SF3">
    <property type="entry name" value="KINESIN LIGHT CHAIN"/>
    <property type="match status" value="1"/>
</dbReference>
<dbReference type="Gene3D" id="1.25.40.10">
    <property type="entry name" value="Tetratricopeptide repeat domain"/>
    <property type="match status" value="2"/>
</dbReference>
<dbReference type="PANTHER" id="PTHR45783">
    <property type="entry name" value="KINESIN LIGHT CHAIN"/>
    <property type="match status" value="1"/>
</dbReference>
<organism evidence="11 12">
    <name type="scientific">Umezawaea endophytica</name>
    <dbReference type="NCBI Taxonomy" id="1654476"/>
    <lineage>
        <taxon>Bacteria</taxon>
        <taxon>Bacillati</taxon>
        <taxon>Actinomycetota</taxon>
        <taxon>Actinomycetes</taxon>
        <taxon>Pseudonocardiales</taxon>
        <taxon>Pseudonocardiaceae</taxon>
        <taxon>Umezawaea</taxon>
    </lineage>
</organism>
<dbReference type="GO" id="GO:0007018">
    <property type="term" value="P:microtubule-based movement"/>
    <property type="evidence" value="ECO:0007669"/>
    <property type="project" value="TreeGrafter"/>
</dbReference>
<dbReference type="Pfam" id="PF13424">
    <property type="entry name" value="TPR_12"/>
    <property type="match status" value="3"/>
</dbReference>
<name>A0A9X3AHR0_9PSEU</name>
<proteinExistence type="inferred from homology"/>
<evidence type="ECO:0000256" key="4">
    <source>
        <dbReference type="ARBA" id="ARBA00022701"/>
    </source>
</evidence>
<keyword evidence="7" id="KW-0175">Coiled coil</keyword>
<keyword evidence="8" id="KW-0505">Motor protein</keyword>
<dbReference type="GO" id="GO:0019894">
    <property type="term" value="F:kinesin binding"/>
    <property type="evidence" value="ECO:0007669"/>
    <property type="project" value="TreeGrafter"/>
</dbReference>
<dbReference type="InterPro" id="IPR002151">
    <property type="entry name" value="Kinesin_light"/>
</dbReference>
<dbReference type="EMBL" id="JANYMP010000018">
    <property type="protein sequence ID" value="MCS7481441.1"/>
    <property type="molecule type" value="Genomic_DNA"/>
</dbReference>
<dbReference type="PRINTS" id="PR00381">
    <property type="entry name" value="KINESINLIGHT"/>
</dbReference>
<dbReference type="SMART" id="SM00028">
    <property type="entry name" value="TPR"/>
    <property type="match status" value="6"/>
</dbReference>
<evidence type="ECO:0000256" key="9">
    <source>
        <dbReference type="ARBA" id="ARBA00023212"/>
    </source>
</evidence>
<dbReference type="InterPro" id="IPR002182">
    <property type="entry name" value="NB-ARC"/>
</dbReference>
<evidence type="ECO:0000313" key="11">
    <source>
        <dbReference type="EMBL" id="MCS7481441.1"/>
    </source>
</evidence>
<evidence type="ECO:0000256" key="2">
    <source>
        <dbReference type="ARBA" id="ARBA00009622"/>
    </source>
</evidence>
<reference evidence="11" key="1">
    <citation type="submission" date="2022-08" db="EMBL/GenBank/DDBJ databases">
        <authorList>
            <person name="Tistechok S."/>
            <person name="Samborskyy M."/>
            <person name="Roman I."/>
        </authorList>
    </citation>
    <scope>NUCLEOTIDE SEQUENCE</scope>
    <source>
        <strain evidence="11">DSM 103496</strain>
    </source>
</reference>
<comment type="similarity">
    <text evidence="2">Belongs to the kinesin light chain family.</text>
</comment>
<evidence type="ECO:0000256" key="8">
    <source>
        <dbReference type="ARBA" id="ARBA00023175"/>
    </source>
</evidence>
<dbReference type="InterPro" id="IPR019734">
    <property type="entry name" value="TPR_rpt"/>
</dbReference>
<dbReference type="GO" id="GO:0005871">
    <property type="term" value="C:kinesin complex"/>
    <property type="evidence" value="ECO:0007669"/>
    <property type="project" value="InterPro"/>
</dbReference>
<evidence type="ECO:0000256" key="7">
    <source>
        <dbReference type="ARBA" id="ARBA00023054"/>
    </source>
</evidence>
<dbReference type="GO" id="GO:0005874">
    <property type="term" value="C:microtubule"/>
    <property type="evidence" value="ECO:0007669"/>
    <property type="project" value="UniProtKB-KW"/>
</dbReference>
<evidence type="ECO:0000256" key="5">
    <source>
        <dbReference type="ARBA" id="ARBA00022737"/>
    </source>
</evidence>
<keyword evidence="9" id="KW-0206">Cytoskeleton</keyword>
<evidence type="ECO:0000259" key="10">
    <source>
        <dbReference type="Pfam" id="PF00931"/>
    </source>
</evidence>
<gene>
    <name evidence="11" type="ORF">NZH93_31690</name>
</gene>
<dbReference type="GO" id="GO:0043531">
    <property type="term" value="F:ADP binding"/>
    <property type="evidence" value="ECO:0007669"/>
    <property type="project" value="InterPro"/>
</dbReference>
<dbReference type="Gene3D" id="3.40.50.300">
    <property type="entry name" value="P-loop containing nucleotide triphosphate hydrolases"/>
    <property type="match status" value="1"/>
</dbReference>
<accession>A0A9X3AHR0</accession>
<evidence type="ECO:0000256" key="6">
    <source>
        <dbReference type="ARBA" id="ARBA00022803"/>
    </source>
</evidence>
<dbReference type="Proteomes" id="UP001141259">
    <property type="component" value="Unassembled WGS sequence"/>
</dbReference>
<dbReference type="SUPFAM" id="SSF52540">
    <property type="entry name" value="P-loop containing nucleoside triphosphate hydrolases"/>
    <property type="match status" value="1"/>
</dbReference>
<evidence type="ECO:0000313" key="12">
    <source>
        <dbReference type="Proteomes" id="UP001141259"/>
    </source>
</evidence>
<evidence type="ECO:0000256" key="3">
    <source>
        <dbReference type="ARBA" id="ARBA00022490"/>
    </source>
</evidence>
<keyword evidence="12" id="KW-1185">Reference proteome</keyword>
<dbReference type="AlphaFoldDB" id="A0A9X3AHR0"/>
<keyword evidence="6" id="KW-0802">TPR repeat</keyword>
<dbReference type="Pfam" id="PF00931">
    <property type="entry name" value="NB-ARC"/>
    <property type="match status" value="1"/>
</dbReference>
<keyword evidence="5" id="KW-0677">Repeat</keyword>
<comment type="caution">
    <text evidence="11">The sequence shown here is derived from an EMBL/GenBank/DDBJ whole genome shotgun (WGS) entry which is preliminary data.</text>
</comment>
<comment type="subcellular location">
    <subcellularLocation>
        <location evidence="1">Cytoplasm</location>
        <location evidence="1">Cytoskeleton</location>
    </subcellularLocation>
</comment>
<dbReference type="InterPro" id="IPR027417">
    <property type="entry name" value="P-loop_NTPase"/>
</dbReference>
<dbReference type="SUPFAM" id="SSF48452">
    <property type="entry name" value="TPR-like"/>
    <property type="match status" value="1"/>
</dbReference>
<sequence length="637" mass="69036">MDHGQHALASGQSTVNQAGRDVVVNNYAAGPPTGAWNVPPRNPNFVGRVDALATLDGLAVQTVRGMGGVGKTQLAVEYCYQNSDSYDVVWWIFAENRALIPDQLHLLGKALRLDLPADTRAAVPLLLSHLRNRGRCLLVFDNAESVHDIRDYLPWCRVLVTTRRAGFDALGDVLDLDTFTRPESITLLRQRAMISEGGADDLAVLLGDLPLGLEQAAAYLKQTGMPVDEYLNLLRSNPELMAGQGVDGHRPASDSTLATVWTMSFTRLDPRAATVLQVCGYLGPEAIPLSLFDEFGSPSMAVAPLVDYSLAQRVDDRLVMHRMVQLAARRNAEDVAWPSPHPLVRAATLLSRALPRDHEGPESWPVWRILLPHVLTVLGHDLKLGLLDGDLLVRLLDQAGAHLQDFGEFDKSRELLERALLVAEGAACPDHRNVGTILNNLAAVFMELSRPADALPLLERSLDIAESAGGRDCFAIGSILNNLGLVQRDLGDLVAAREWLERALAADQADFGAAHPQVAIVQNNLALVLTDLGDLVGARRLLEEALRVGEATLAPGHPAIATRLNNLGLVLGKLGDLAMSRMVLERALVMDEASFGPVHPTIATRLRNLAGILRKQGLAAEARPLLDRAGEIDDRLP</sequence>
<feature type="domain" description="NB-ARC" evidence="10">
    <location>
        <begin position="54"/>
        <end position="189"/>
    </location>
</feature>
<dbReference type="InterPro" id="IPR011990">
    <property type="entry name" value="TPR-like_helical_dom_sf"/>
</dbReference>
<keyword evidence="3" id="KW-0963">Cytoplasm</keyword>